<feature type="region of interest" description="Disordered" evidence="1">
    <location>
        <begin position="190"/>
        <end position="258"/>
    </location>
</feature>
<dbReference type="Pfam" id="PF03692">
    <property type="entry name" value="CxxCxxCC"/>
    <property type="match status" value="1"/>
</dbReference>
<reference evidence="3" key="1">
    <citation type="submission" date="2023-07" db="EMBL/GenBank/DDBJ databases">
        <title>30 novel species of actinomycetes from the DSMZ collection.</title>
        <authorList>
            <person name="Nouioui I."/>
        </authorList>
    </citation>
    <scope>NUCLEOTIDE SEQUENCE [LARGE SCALE GENOMIC DNA]</scope>
    <source>
        <strain evidence="3">DSM 41981</strain>
    </source>
</reference>
<feature type="compositionally biased region" description="Acidic residues" evidence="1">
    <location>
        <begin position="219"/>
        <end position="232"/>
    </location>
</feature>
<dbReference type="AlphaFoldDB" id="A0ABD5ELI4"/>
<proteinExistence type="predicted"/>
<evidence type="ECO:0000313" key="2">
    <source>
        <dbReference type="EMBL" id="MDT0435456.1"/>
    </source>
</evidence>
<dbReference type="RefSeq" id="WP_161353078.1">
    <property type="nucleotide sequence ID" value="NZ_JAVRES010000004.1"/>
</dbReference>
<dbReference type="InterPro" id="IPR005358">
    <property type="entry name" value="Puta_zinc/iron-chelating_dom"/>
</dbReference>
<organism evidence="2 3">
    <name type="scientific">Streptomyces doudnae</name>
    <dbReference type="NCBI Taxonomy" id="3075536"/>
    <lineage>
        <taxon>Bacteria</taxon>
        <taxon>Bacillati</taxon>
        <taxon>Actinomycetota</taxon>
        <taxon>Actinomycetes</taxon>
        <taxon>Kitasatosporales</taxon>
        <taxon>Streptomycetaceae</taxon>
        <taxon>Streptomyces</taxon>
    </lineage>
</organism>
<comment type="caution">
    <text evidence="2">The sequence shown here is derived from an EMBL/GenBank/DDBJ whole genome shotgun (WGS) entry which is preliminary data.</text>
</comment>
<evidence type="ECO:0000256" key="1">
    <source>
        <dbReference type="SAM" id="MobiDB-lite"/>
    </source>
</evidence>
<dbReference type="PANTHER" id="PTHR35866:SF1">
    <property type="entry name" value="YKGJ FAMILY CYSTEINE CLUSTER PROTEIN"/>
    <property type="match status" value="1"/>
</dbReference>
<feature type="compositionally biased region" description="Gly residues" evidence="1">
    <location>
        <begin position="247"/>
        <end position="258"/>
    </location>
</feature>
<keyword evidence="3" id="KW-1185">Reference proteome</keyword>
<protein>
    <submittedName>
        <fullName evidence="2">YkgJ family cysteine cluster protein</fullName>
    </submittedName>
</protein>
<dbReference type="PANTHER" id="PTHR35866">
    <property type="entry name" value="PUTATIVE-RELATED"/>
    <property type="match status" value="1"/>
</dbReference>
<dbReference type="EMBL" id="JAVRES010000004">
    <property type="protein sequence ID" value="MDT0435456.1"/>
    <property type="molecule type" value="Genomic_DNA"/>
</dbReference>
<evidence type="ECO:0000313" key="3">
    <source>
        <dbReference type="Proteomes" id="UP001183535"/>
    </source>
</evidence>
<sequence>MSGSAAALAGCASCKGRCCREYTVNVTMDDVRGLATGMALHPREFLALQEKDDGDFRFRRDGPRYDIRLRHRPDTEGCVFLMEIAPGHARCGAYAHRPRVCANFPASLSRNTVAIRDNTLCGDADSWNLTAMDLPGLRANILRNRAAWTEHLRLAERWNAHVDSSHRTRSHDELYDFILEPGTIGLPEEDAEAAEAGARTASDARVPDGTDGAGAPDAGGDEVTGDAGDDGDAGGPEGAGSAPVAAGGSGGGTAPASV</sequence>
<gene>
    <name evidence="2" type="ORF">RM877_12270</name>
</gene>
<name>A0ABD5ELI4_9ACTN</name>
<dbReference type="Proteomes" id="UP001183535">
    <property type="component" value="Unassembled WGS sequence"/>
</dbReference>
<feature type="compositionally biased region" description="Low complexity" evidence="1">
    <location>
        <begin position="194"/>
        <end position="218"/>
    </location>
</feature>
<accession>A0ABD5ELI4</accession>